<dbReference type="Pfam" id="PF07883">
    <property type="entry name" value="Cupin_2"/>
    <property type="match status" value="1"/>
</dbReference>
<dbReference type="Gene3D" id="2.60.120.10">
    <property type="entry name" value="Jelly Rolls"/>
    <property type="match status" value="1"/>
</dbReference>
<dbReference type="InterPro" id="IPR018062">
    <property type="entry name" value="HTH_AraC-typ_CS"/>
</dbReference>
<evidence type="ECO:0000256" key="2">
    <source>
        <dbReference type="ARBA" id="ARBA00022801"/>
    </source>
</evidence>
<dbReference type="EMBL" id="RIBP01000001">
    <property type="protein sequence ID" value="TRZ40279.1"/>
    <property type="molecule type" value="Genomic_DNA"/>
</dbReference>
<dbReference type="AlphaFoldDB" id="A0A553STF5"/>
<dbReference type="SUPFAM" id="SSF51182">
    <property type="entry name" value="RmlC-like cupins"/>
    <property type="match status" value="1"/>
</dbReference>
<dbReference type="PANTHER" id="PTHR43280">
    <property type="entry name" value="ARAC-FAMILY TRANSCRIPTIONAL REGULATOR"/>
    <property type="match status" value="1"/>
</dbReference>
<accession>A0A553STF5</accession>
<keyword evidence="5" id="KW-0804">Transcription</keyword>
<comment type="similarity">
    <text evidence="1">Belongs to the glycosyl hydrolase 39 family.</text>
</comment>
<dbReference type="InterPro" id="IPR049166">
    <property type="entry name" value="GH39_cat"/>
</dbReference>
<dbReference type="PROSITE" id="PS00041">
    <property type="entry name" value="HTH_ARAC_FAMILY_1"/>
    <property type="match status" value="1"/>
</dbReference>
<dbReference type="SUPFAM" id="SSF51011">
    <property type="entry name" value="Glycosyl hydrolase domain"/>
    <property type="match status" value="1"/>
</dbReference>
<dbReference type="SMART" id="SM00342">
    <property type="entry name" value="HTH_ARAC"/>
    <property type="match status" value="1"/>
</dbReference>
<dbReference type="SUPFAM" id="SSF51445">
    <property type="entry name" value="(Trans)glycosidases"/>
    <property type="match status" value="1"/>
</dbReference>
<dbReference type="PANTHER" id="PTHR43280:SF2">
    <property type="entry name" value="HTH-TYPE TRANSCRIPTIONAL REGULATOR EXSA"/>
    <property type="match status" value="1"/>
</dbReference>
<evidence type="ECO:0000256" key="4">
    <source>
        <dbReference type="ARBA" id="ARBA00023125"/>
    </source>
</evidence>
<organism evidence="8 9">
    <name type="scientific">Niallia circulans</name>
    <name type="common">Bacillus circulans</name>
    <dbReference type="NCBI Taxonomy" id="1397"/>
    <lineage>
        <taxon>Bacteria</taxon>
        <taxon>Bacillati</taxon>
        <taxon>Bacillota</taxon>
        <taxon>Bacilli</taxon>
        <taxon>Bacillales</taxon>
        <taxon>Bacillaceae</taxon>
        <taxon>Niallia</taxon>
    </lineage>
</organism>
<reference evidence="9" key="1">
    <citation type="submission" date="2018-10" db="EMBL/GenBank/DDBJ databases">
        <title>FDA dAtabase for Regulatory Grade micrObial Sequences (FDA-ARGOS): Supporting development and validation of Infectious Disease Dx tests.</title>
        <authorList>
            <person name="Minogue T."/>
            <person name="Wolcott M."/>
            <person name="Wasieloski L."/>
            <person name="Aguilar W."/>
            <person name="Moore D."/>
            <person name="Tallon L."/>
            <person name="Sadzewicz L."/>
            <person name="Sengamalay N."/>
            <person name="Ott S."/>
            <person name="Godinez A."/>
            <person name="Nagaraj S."/>
            <person name="Vavikolanu K."/>
            <person name="Vyas G."/>
            <person name="Nadendla S."/>
            <person name="George J."/>
            <person name="Sichtig H."/>
        </authorList>
    </citation>
    <scope>NUCLEOTIDE SEQUENCE [LARGE SCALE GENOMIC DNA]</scope>
    <source>
        <strain evidence="9">FDAARGOS_343</strain>
    </source>
</reference>
<dbReference type="Gene3D" id="3.20.20.80">
    <property type="entry name" value="Glycosidases"/>
    <property type="match status" value="1"/>
</dbReference>
<feature type="domain" description="HTH araC/xylS-type" evidence="7">
    <location>
        <begin position="164"/>
        <end position="262"/>
    </location>
</feature>
<dbReference type="PROSITE" id="PS01124">
    <property type="entry name" value="HTH_ARAC_FAMILY_2"/>
    <property type="match status" value="1"/>
</dbReference>
<evidence type="ECO:0000313" key="8">
    <source>
        <dbReference type="EMBL" id="TRZ40279.1"/>
    </source>
</evidence>
<dbReference type="Gene3D" id="2.60.40.1500">
    <property type="entry name" value="Glycosyl hydrolase domain, family 39"/>
    <property type="match status" value="1"/>
</dbReference>
<keyword evidence="4" id="KW-0238">DNA-binding</keyword>
<dbReference type="InterPro" id="IPR011051">
    <property type="entry name" value="RmlC_Cupin_sf"/>
</dbReference>
<dbReference type="InterPro" id="IPR017853">
    <property type="entry name" value="GH"/>
</dbReference>
<dbReference type="InterPro" id="IPR014710">
    <property type="entry name" value="RmlC-like_jellyroll"/>
</dbReference>
<dbReference type="Pfam" id="PF01229">
    <property type="entry name" value="Glyco_hydro_39"/>
    <property type="match status" value="1"/>
</dbReference>
<dbReference type="InterPro" id="IPR018060">
    <property type="entry name" value="HTH_AraC"/>
</dbReference>
<dbReference type="RefSeq" id="WP_185763678.1">
    <property type="nucleotide sequence ID" value="NZ_RIBP01000001.1"/>
</dbReference>
<comment type="caution">
    <text evidence="8">The sequence shown here is derived from an EMBL/GenBank/DDBJ whole genome shotgun (WGS) entry which is preliminary data.</text>
</comment>
<dbReference type="InterPro" id="IPR013096">
    <property type="entry name" value="Cupin_2"/>
</dbReference>
<dbReference type="InterPro" id="IPR009057">
    <property type="entry name" value="Homeodomain-like_sf"/>
</dbReference>
<evidence type="ECO:0000256" key="6">
    <source>
        <dbReference type="ARBA" id="ARBA00023295"/>
    </source>
</evidence>
<evidence type="ECO:0000256" key="3">
    <source>
        <dbReference type="ARBA" id="ARBA00023015"/>
    </source>
</evidence>
<keyword evidence="6" id="KW-0326">Glycosidase</keyword>
<dbReference type="GO" id="GO:0043565">
    <property type="term" value="F:sequence-specific DNA binding"/>
    <property type="evidence" value="ECO:0007669"/>
    <property type="project" value="InterPro"/>
</dbReference>
<keyword evidence="2" id="KW-0378">Hydrolase</keyword>
<dbReference type="Proteomes" id="UP000319837">
    <property type="component" value="Unassembled WGS sequence"/>
</dbReference>
<sequence length="788" mass="92680">MTNMHYTLPQLLTYELTDQKNISNHYHREAEFLYILKGTLDVKIDKEEFKLFPEDLIVINSTHQHSFSTNEEVLYVIFHINYQMILKHLRSSNIYFLCNSSIDDQHKYSVLKNIIENILKCYYEDTHYSSISLNMYNYQLVECLVKDFSIQQLNSNDLGASRKNDILVFVEANYQNPIGLKDLADFLFLSPAYVSKYFKEVFGMNFYKFLNEFRLNQAVKELKVSKLSITSIAMNNGFPNVSSFNKVFKEKYQTTPHDFRTKHISFINKQDTLKKNELIIKMKKIISNKEVKNDVYREEVSVLELDGNNESSFNKYWKKVINLNKASRLLGFNSENHIIKLKKELGFEYGRIWDLFSSELMILEQDLITKKNFFNLERIFDFLMDNKIKPYIVLNPEVDMLLLETNDKSQTLNDFLHLFKSFVSHIVNRYGIRQVKEWYFEISGAIKNDNLEINEFYFTYFNNIKRILNEFSPGFKVGGAGIPIHCGSETIKELLIKWHDNECKPDYLTLQSFPDSSLHISGEQNIRRLLDGQYIKNQVLMVREISKEVNFEINDIQLSIWNFTLSQHNFLNDSSYKAAYIIKNIIDCYGLLEGMGYWFALDSLSSSANTPLLLYGSPGLLSNQGLRKPSYYAYAFLNIGEGKYYLGKDDNSFITSDGTENYFIVCQNVGRLNYKYYLEQYQGHERIVYSDIFEQIEKKVLNYRICNVKNGTYKVKIQSVNEDHGNIQQEWFKLNSGMDLSKSEIDYLRDIALPRMKIHEVNVENGTFEFETILERNEIQSIRITYQY</sequence>
<proteinExistence type="inferred from homology"/>
<evidence type="ECO:0000259" key="7">
    <source>
        <dbReference type="PROSITE" id="PS01124"/>
    </source>
</evidence>
<gene>
    <name evidence="8" type="ORF">CEQ21_04905</name>
</gene>
<dbReference type="GO" id="GO:0003700">
    <property type="term" value="F:DNA-binding transcription factor activity"/>
    <property type="evidence" value="ECO:0007669"/>
    <property type="project" value="InterPro"/>
</dbReference>
<evidence type="ECO:0000256" key="5">
    <source>
        <dbReference type="ARBA" id="ARBA00023163"/>
    </source>
</evidence>
<dbReference type="SUPFAM" id="SSF46689">
    <property type="entry name" value="Homeodomain-like"/>
    <property type="match status" value="2"/>
</dbReference>
<dbReference type="CDD" id="cd02208">
    <property type="entry name" value="cupin_RmlC-like"/>
    <property type="match status" value="1"/>
</dbReference>
<name>A0A553STF5_NIACI</name>
<protein>
    <submittedName>
        <fullName evidence="8">Helix-turn-helix domain-containing protein</fullName>
    </submittedName>
</protein>
<dbReference type="GO" id="GO:0016798">
    <property type="term" value="F:hydrolase activity, acting on glycosyl bonds"/>
    <property type="evidence" value="ECO:0007669"/>
    <property type="project" value="UniProtKB-KW"/>
</dbReference>
<evidence type="ECO:0000313" key="9">
    <source>
        <dbReference type="Proteomes" id="UP000319837"/>
    </source>
</evidence>
<keyword evidence="3" id="KW-0805">Transcription regulation</keyword>
<dbReference type="Pfam" id="PF12833">
    <property type="entry name" value="HTH_18"/>
    <property type="match status" value="1"/>
</dbReference>
<evidence type="ECO:0000256" key="1">
    <source>
        <dbReference type="ARBA" id="ARBA00008875"/>
    </source>
</evidence>
<dbReference type="Gene3D" id="1.10.10.60">
    <property type="entry name" value="Homeodomain-like"/>
    <property type="match status" value="2"/>
</dbReference>